<reference evidence="7" key="1">
    <citation type="submission" date="2022-11" db="EMBL/GenBank/DDBJ databases">
        <authorList>
            <person name="Petersen C."/>
        </authorList>
    </citation>
    <scope>NUCLEOTIDE SEQUENCE</scope>
    <source>
        <strain evidence="7">IBT 26290</strain>
    </source>
</reference>
<keyword evidence="3" id="KW-0378">Hydrolase</keyword>
<gene>
    <name evidence="7" type="ORF">N7482_010151</name>
</gene>
<dbReference type="GeneID" id="81431451"/>
<dbReference type="EMBL" id="JAPQKN010000008">
    <property type="protein sequence ID" value="KAJ5150899.1"/>
    <property type="molecule type" value="Genomic_DNA"/>
</dbReference>
<dbReference type="GO" id="GO:0004222">
    <property type="term" value="F:metalloendopeptidase activity"/>
    <property type="evidence" value="ECO:0007669"/>
    <property type="project" value="InterPro"/>
</dbReference>
<proteinExistence type="inferred from homology"/>
<evidence type="ECO:0000256" key="2">
    <source>
        <dbReference type="ARBA" id="ARBA00022670"/>
    </source>
</evidence>
<keyword evidence="4" id="KW-0862">Zinc</keyword>
<evidence type="ECO:0000256" key="1">
    <source>
        <dbReference type="ARBA" id="ARBA00009388"/>
    </source>
</evidence>
<dbReference type="RefSeq" id="XP_056538232.1">
    <property type="nucleotide sequence ID" value="XM_056692275.1"/>
</dbReference>
<comment type="similarity">
    <text evidence="1">Belongs to the peptidase M4 family.</text>
</comment>
<dbReference type="Gene3D" id="3.10.170.10">
    <property type="match status" value="1"/>
</dbReference>
<dbReference type="Gene3D" id="1.10.390.10">
    <property type="entry name" value="Neutral Protease Domain 2"/>
    <property type="match status" value="1"/>
</dbReference>
<dbReference type="CDD" id="cd09597">
    <property type="entry name" value="M4_TLP"/>
    <property type="match status" value="1"/>
</dbReference>
<dbReference type="PANTHER" id="PTHR43579:SF1">
    <property type="entry name" value="NEUTRAL METALLOPROTEINASE"/>
    <property type="match status" value="1"/>
</dbReference>
<dbReference type="InterPro" id="IPR027268">
    <property type="entry name" value="Peptidase_M4/M1_CTD_sf"/>
</dbReference>
<feature type="domain" description="Peptidase M4 C-terminal" evidence="6">
    <location>
        <begin position="222"/>
        <end position="359"/>
    </location>
</feature>
<dbReference type="InterPro" id="IPR052759">
    <property type="entry name" value="Metalloprotease_M4"/>
</dbReference>
<evidence type="ECO:0000313" key="7">
    <source>
        <dbReference type="EMBL" id="KAJ5150899.1"/>
    </source>
</evidence>
<dbReference type="Proteomes" id="UP001149163">
    <property type="component" value="Unassembled WGS sequence"/>
</dbReference>
<dbReference type="SUPFAM" id="SSF55486">
    <property type="entry name" value="Metalloproteases ('zincins'), catalytic domain"/>
    <property type="match status" value="1"/>
</dbReference>
<dbReference type="GO" id="GO:0006508">
    <property type="term" value="P:proteolysis"/>
    <property type="evidence" value="ECO:0007669"/>
    <property type="project" value="UniProtKB-KW"/>
</dbReference>
<dbReference type="Pfam" id="PF02868">
    <property type="entry name" value="Peptidase_M4_C"/>
    <property type="match status" value="1"/>
</dbReference>
<evidence type="ECO:0000256" key="5">
    <source>
        <dbReference type="ARBA" id="ARBA00023049"/>
    </source>
</evidence>
<keyword evidence="8" id="KW-1185">Reference proteome</keyword>
<organism evidence="7 8">
    <name type="scientific">Penicillium canariense</name>
    <dbReference type="NCBI Taxonomy" id="189055"/>
    <lineage>
        <taxon>Eukaryota</taxon>
        <taxon>Fungi</taxon>
        <taxon>Dikarya</taxon>
        <taxon>Ascomycota</taxon>
        <taxon>Pezizomycotina</taxon>
        <taxon>Eurotiomycetes</taxon>
        <taxon>Eurotiomycetidae</taxon>
        <taxon>Eurotiales</taxon>
        <taxon>Aspergillaceae</taxon>
        <taxon>Penicillium</taxon>
    </lineage>
</organism>
<accession>A0A9W9HNK6</accession>
<dbReference type="PANTHER" id="PTHR43579">
    <property type="match status" value="1"/>
</dbReference>
<sequence>MASMCCIVPEHVLERAVEARQVPQHILNACQSTLEKTRELQNTRVAHGRHLLFGQEQQPSEGIVPPYIHEIIARQAVTEEQRDSSLSTVAHDTKYRVVAGKIRRLNRTIYNAHHSMDEDPARDKIMIKEGGPPITKEQDPSYDANECYNGFQKTYDFYFEFFKRDSIDDRGLKLDGFVHYGDRYLNAFWNGKEMVFGDGDGVIFNGFTDELDVIGHELTHGVVQYTMGKQSNWLIAEGIWGKGINGRGLRDMKAPGTAYDDSKVGSDPQPAHWKSFKKLPLTSDRGGVHINSGIPNRAFYLASTMIGGYSWETAGPVWYKALTSGELSENATFREFAELTIRNAGDYEEKIREAWKQVGYPFVEGRDEL</sequence>
<dbReference type="OrthoDB" id="5332336at2759"/>
<keyword evidence="5" id="KW-0482">Metalloprotease</keyword>
<dbReference type="InterPro" id="IPR023612">
    <property type="entry name" value="Peptidase_M4"/>
</dbReference>
<evidence type="ECO:0000313" key="8">
    <source>
        <dbReference type="Proteomes" id="UP001149163"/>
    </source>
</evidence>
<dbReference type="AlphaFoldDB" id="A0A9W9HNK6"/>
<evidence type="ECO:0000256" key="3">
    <source>
        <dbReference type="ARBA" id="ARBA00022801"/>
    </source>
</evidence>
<comment type="caution">
    <text evidence="7">The sequence shown here is derived from an EMBL/GenBank/DDBJ whole genome shotgun (WGS) entry which is preliminary data.</text>
</comment>
<name>A0A9W9HNK6_9EURO</name>
<evidence type="ECO:0000259" key="6">
    <source>
        <dbReference type="Pfam" id="PF02868"/>
    </source>
</evidence>
<evidence type="ECO:0000256" key="4">
    <source>
        <dbReference type="ARBA" id="ARBA00022833"/>
    </source>
</evidence>
<protein>
    <recommendedName>
        <fullName evidence="6">Peptidase M4 C-terminal domain-containing protein</fullName>
    </recommendedName>
</protein>
<dbReference type="InterPro" id="IPR001570">
    <property type="entry name" value="Peptidase_M4_C_domain"/>
</dbReference>
<reference evidence="7" key="2">
    <citation type="journal article" date="2023" name="IMA Fungus">
        <title>Comparative genomic study of the Penicillium genus elucidates a diverse pangenome and 15 lateral gene transfer events.</title>
        <authorList>
            <person name="Petersen C."/>
            <person name="Sorensen T."/>
            <person name="Nielsen M.R."/>
            <person name="Sondergaard T.E."/>
            <person name="Sorensen J.L."/>
            <person name="Fitzpatrick D.A."/>
            <person name="Frisvad J.C."/>
            <person name="Nielsen K.L."/>
        </authorList>
    </citation>
    <scope>NUCLEOTIDE SEQUENCE</scope>
    <source>
        <strain evidence="7">IBT 26290</strain>
    </source>
</reference>
<dbReference type="PRINTS" id="PR00730">
    <property type="entry name" value="THERMOLYSIN"/>
</dbReference>
<keyword evidence="2" id="KW-0645">Protease</keyword>